<keyword evidence="2" id="KW-0812">Transmembrane</keyword>
<dbReference type="Proteomes" id="UP001443914">
    <property type="component" value="Unassembled WGS sequence"/>
</dbReference>
<organism evidence="3 4">
    <name type="scientific">Saponaria officinalis</name>
    <name type="common">Common soapwort</name>
    <name type="synonym">Lychnis saponaria</name>
    <dbReference type="NCBI Taxonomy" id="3572"/>
    <lineage>
        <taxon>Eukaryota</taxon>
        <taxon>Viridiplantae</taxon>
        <taxon>Streptophyta</taxon>
        <taxon>Embryophyta</taxon>
        <taxon>Tracheophyta</taxon>
        <taxon>Spermatophyta</taxon>
        <taxon>Magnoliopsida</taxon>
        <taxon>eudicotyledons</taxon>
        <taxon>Gunneridae</taxon>
        <taxon>Pentapetalae</taxon>
        <taxon>Caryophyllales</taxon>
        <taxon>Caryophyllaceae</taxon>
        <taxon>Caryophylleae</taxon>
        <taxon>Saponaria</taxon>
    </lineage>
</organism>
<feature type="transmembrane region" description="Helical" evidence="2">
    <location>
        <begin position="124"/>
        <end position="143"/>
    </location>
</feature>
<dbReference type="PANTHER" id="PTHR45651">
    <property type="entry name" value="CYCLIC NUCLEOTIDE-GATED ION CHANNEL 15-RELATED-RELATED"/>
    <property type="match status" value="1"/>
</dbReference>
<comment type="caution">
    <text evidence="3">The sequence shown here is derived from an EMBL/GenBank/DDBJ whole genome shotgun (WGS) entry which is preliminary data.</text>
</comment>
<proteinExistence type="predicted"/>
<evidence type="ECO:0000313" key="4">
    <source>
        <dbReference type="Proteomes" id="UP001443914"/>
    </source>
</evidence>
<keyword evidence="1" id="KW-0813">Transport</keyword>
<dbReference type="AlphaFoldDB" id="A0AAW1MWL8"/>
<keyword evidence="1" id="KW-0406">Ion transport</keyword>
<gene>
    <name evidence="3" type="ORF">RND81_02G210300</name>
</gene>
<keyword evidence="1" id="KW-0407">Ion channel</keyword>
<accession>A0AAW1MWL8</accession>
<dbReference type="PANTHER" id="PTHR45651:SF12">
    <property type="entry name" value="CYCLIC NUCLEOTIDE-GATED ION CHANNEL 15-RELATED"/>
    <property type="match status" value="1"/>
</dbReference>
<protein>
    <submittedName>
        <fullName evidence="3">Uncharacterized protein</fullName>
    </submittedName>
</protein>
<reference evidence="3" key="1">
    <citation type="submission" date="2024-03" db="EMBL/GenBank/DDBJ databases">
        <title>WGS assembly of Saponaria officinalis var. Norfolk2.</title>
        <authorList>
            <person name="Jenkins J."/>
            <person name="Shu S."/>
            <person name="Grimwood J."/>
            <person name="Barry K."/>
            <person name="Goodstein D."/>
            <person name="Schmutz J."/>
            <person name="Leebens-Mack J."/>
            <person name="Osbourn A."/>
        </authorList>
    </citation>
    <scope>NUCLEOTIDE SEQUENCE [LARGE SCALE GENOMIC DNA]</scope>
    <source>
        <strain evidence="3">JIC</strain>
    </source>
</reference>
<feature type="transmembrane region" description="Helical" evidence="2">
    <location>
        <begin position="43"/>
        <end position="61"/>
    </location>
</feature>
<name>A0AAW1MWL8_SAPOF</name>
<keyword evidence="2" id="KW-0472">Membrane</keyword>
<dbReference type="GO" id="GO:0034220">
    <property type="term" value="P:monoatomic ion transmembrane transport"/>
    <property type="evidence" value="ECO:0007669"/>
    <property type="project" value="UniProtKB-KW"/>
</dbReference>
<evidence type="ECO:0000313" key="3">
    <source>
        <dbReference type="EMBL" id="KAK9750642.1"/>
    </source>
</evidence>
<dbReference type="GO" id="GO:0016020">
    <property type="term" value="C:membrane"/>
    <property type="evidence" value="ECO:0007669"/>
    <property type="project" value="UniProtKB-SubCell"/>
</dbReference>
<keyword evidence="4" id="KW-1185">Reference proteome</keyword>
<keyword evidence="2" id="KW-1133">Transmembrane helix</keyword>
<evidence type="ECO:0000256" key="2">
    <source>
        <dbReference type="SAM" id="Phobius"/>
    </source>
</evidence>
<evidence type="ECO:0000256" key="1">
    <source>
        <dbReference type="ARBA" id="ARBA00023303"/>
    </source>
</evidence>
<dbReference type="EMBL" id="JBDFQZ010000002">
    <property type="protein sequence ID" value="KAK9750642.1"/>
    <property type="molecule type" value="Genomic_DNA"/>
</dbReference>
<sequence length="146" mass="16739">MITEPQLCDAKSSSMEAEVLDSVRVKRKFFGPEEKFTHRRNTVFLVACLVSLFVDPLFIFLPSVRKDMSCIQNDCLALKVILTVTRSVEGRSSGTLERLSYDATILTISANHTEKENEVQESNLLIMFFHHVGLLFLHLWLNVKRH</sequence>